<dbReference type="InterPro" id="IPR006260">
    <property type="entry name" value="TonB/TolA_C"/>
</dbReference>
<dbReference type="PROSITE" id="PS52015">
    <property type="entry name" value="TONB_CTD"/>
    <property type="match status" value="1"/>
</dbReference>
<evidence type="ECO:0000256" key="4">
    <source>
        <dbReference type="ARBA" id="ARBA00022475"/>
    </source>
</evidence>
<evidence type="ECO:0000256" key="2">
    <source>
        <dbReference type="ARBA" id="ARBA00006555"/>
    </source>
</evidence>
<feature type="transmembrane region" description="Helical" evidence="11">
    <location>
        <begin position="20"/>
        <end position="41"/>
    </location>
</feature>
<accession>A0ABX2CMB6</accession>
<evidence type="ECO:0000313" key="14">
    <source>
        <dbReference type="Proteomes" id="UP000886476"/>
    </source>
</evidence>
<feature type="compositionally biased region" description="Basic and acidic residues" evidence="10">
    <location>
        <begin position="172"/>
        <end position="192"/>
    </location>
</feature>
<dbReference type="InterPro" id="IPR051045">
    <property type="entry name" value="TonB-dependent_transducer"/>
</dbReference>
<dbReference type="SUPFAM" id="SSF74653">
    <property type="entry name" value="TolA/TonB C-terminal domain"/>
    <property type="match status" value="1"/>
</dbReference>
<keyword evidence="9 11" id="KW-0472">Membrane</keyword>
<dbReference type="Gene3D" id="3.30.1150.10">
    <property type="match status" value="1"/>
</dbReference>
<keyword evidence="14" id="KW-1185">Reference proteome</keyword>
<feature type="domain" description="TonB C-terminal" evidence="12">
    <location>
        <begin position="227"/>
        <end position="316"/>
    </location>
</feature>
<proteinExistence type="inferred from homology"/>
<gene>
    <name evidence="13" type="ORF">HL667_29000</name>
</gene>
<evidence type="ECO:0000256" key="1">
    <source>
        <dbReference type="ARBA" id="ARBA00004383"/>
    </source>
</evidence>
<evidence type="ECO:0000256" key="6">
    <source>
        <dbReference type="ARBA" id="ARBA00022692"/>
    </source>
</evidence>
<organism evidence="13 14">
    <name type="scientific">Bradyrhizobium aeschynomenes</name>
    <dbReference type="NCBI Taxonomy" id="2734909"/>
    <lineage>
        <taxon>Bacteria</taxon>
        <taxon>Pseudomonadati</taxon>
        <taxon>Pseudomonadota</taxon>
        <taxon>Alphaproteobacteria</taxon>
        <taxon>Hyphomicrobiales</taxon>
        <taxon>Nitrobacteraceae</taxon>
        <taxon>Bradyrhizobium</taxon>
    </lineage>
</organism>
<dbReference type="EMBL" id="JABFDN010000014">
    <property type="protein sequence ID" value="NPU69073.1"/>
    <property type="molecule type" value="Genomic_DNA"/>
</dbReference>
<name>A0ABX2CMB6_9BRAD</name>
<evidence type="ECO:0000313" key="13">
    <source>
        <dbReference type="EMBL" id="NPU69073.1"/>
    </source>
</evidence>
<protein>
    <submittedName>
        <fullName evidence="13">TonB family protein</fullName>
    </submittedName>
</protein>
<keyword evidence="3" id="KW-0813">Transport</keyword>
<dbReference type="RefSeq" id="WP_172114128.1">
    <property type="nucleotide sequence ID" value="NZ_JABFDN010000014.1"/>
</dbReference>
<evidence type="ECO:0000256" key="9">
    <source>
        <dbReference type="ARBA" id="ARBA00023136"/>
    </source>
</evidence>
<dbReference type="PRINTS" id="PR01217">
    <property type="entry name" value="PRICHEXTENSN"/>
</dbReference>
<evidence type="ECO:0000256" key="11">
    <source>
        <dbReference type="SAM" id="Phobius"/>
    </source>
</evidence>
<keyword evidence="6 11" id="KW-0812">Transmembrane</keyword>
<dbReference type="PANTHER" id="PTHR33446">
    <property type="entry name" value="PROTEIN TONB-RELATED"/>
    <property type="match status" value="1"/>
</dbReference>
<keyword evidence="7" id="KW-0653">Protein transport</keyword>
<feature type="compositionally biased region" description="Basic and acidic residues" evidence="10">
    <location>
        <begin position="88"/>
        <end position="100"/>
    </location>
</feature>
<feature type="region of interest" description="Disordered" evidence="10">
    <location>
        <begin position="68"/>
        <end position="226"/>
    </location>
</feature>
<keyword evidence="4" id="KW-1003">Cell membrane</keyword>
<sequence>MSVLTLDPFDHEERRERTLWTVAALVVAGLHVGLAAGYLLLRAAPLGRAEAPAFEVVFTPAVVSEPAAPAQEAPAADPTPPVEPPQEEPLKEEPVAREAVADPVPQPQPDPEPQVTAQPEPVPEVIASPEPMPQVALASEPPRADDVVLPPPPPPKPIEAKPPEPKPAPAPERVERKPVEKKEAREKAEKKPAPPKPAAAAPSRPSRVASAPNPGEDSVGSREGQASWNAEVVAHIRRYVAYPSDGNGASGTATVSIVIDRNGRLLSRRLSRSSGSPALDRAALSIIDRAAPFPRFPPVMRQAQESRTVPLNMRPR</sequence>
<reference evidence="13" key="1">
    <citation type="submission" date="2020-05" db="EMBL/GenBank/DDBJ databases">
        <title>Nod-independent and nitrogen-fixing Bradyrhizobium aeschynomene sp. nov. isolated from nodules of Aeschynomene indica.</title>
        <authorList>
            <person name="Zhang Z."/>
        </authorList>
    </citation>
    <scope>NUCLEOTIDE SEQUENCE</scope>
    <source>
        <strain evidence="13">83012</strain>
    </source>
</reference>
<evidence type="ECO:0000256" key="8">
    <source>
        <dbReference type="ARBA" id="ARBA00022989"/>
    </source>
</evidence>
<evidence type="ECO:0000256" key="7">
    <source>
        <dbReference type="ARBA" id="ARBA00022927"/>
    </source>
</evidence>
<dbReference type="NCBIfam" id="TIGR01352">
    <property type="entry name" value="tonB_Cterm"/>
    <property type="match status" value="1"/>
</dbReference>
<evidence type="ECO:0000256" key="10">
    <source>
        <dbReference type="SAM" id="MobiDB-lite"/>
    </source>
</evidence>
<comment type="subcellular location">
    <subcellularLocation>
        <location evidence="1">Cell inner membrane</location>
        <topology evidence="1">Single-pass membrane protein</topology>
        <orientation evidence="1">Periplasmic side</orientation>
    </subcellularLocation>
</comment>
<keyword evidence="8 11" id="KW-1133">Transmembrane helix</keyword>
<evidence type="ECO:0000256" key="5">
    <source>
        <dbReference type="ARBA" id="ARBA00022519"/>
    </source>
</evidence>
<dbReference type="InterPro" id="IPR037682">
    <property type="entry name" value="TonB_C"/>
</dbReference>
<keyword evidence="5" id="KW-0997">Cell inner membrane</keyword>
<feature type="compositionally biased region" description="Low complexity" evidence="10">
    <location>
        <begin position="198"/>
        <end position="212"/>
    </location>
</feature>
<dbReference type="PANTHER" id="PTHR33446:SF2">
    <property type="entry name" value="PROTEIN TONB"/>
    <property type="match status" value="1"/>
</dbReference>
<comment type="similarity">
    <text evidence="2">Belongs to the TonB family.</text>
</comment>
<comment type="caution">
    <text evidence="13">The sequence shown here is derived from an EMBL/GenBank/DDBJ whole genome shotgun (WGS) entry which is preliminary data.</text>
</comment>
<evidence type="ECO:0000259" key="12">
    <source>
        <dbReference type="PROSITE" id="PS52015"/>
    </source>
</evidence>
<evidence type="ECO:0000256" key="3">
    <source>
        <dbReference type="ARBA" id="ARBA00022448"/>
    </source>
</evidence>
<dbReference type="Proteomes" id="UP000886476">
    <property type="component" value="Unassembled WGS sequence"/>
</dbReference>
<dbReference type="Pfam" id="PF13103">
    <property type="entry name" value="TonB_2"/>
    <property type="match status" value="1"/>
</dbReference>